<protein>
    <submittedName>
        <fullName evidence="1">Predicted transposase (IS5 family protein)</fullName>
    </submittedName>
</protein>
<reference evidence="1 2" key="1">
    <citation type="journal article" date="2009" name="Environ. Microbiol.">
        <title>Genome sequence of Desulfobacterium autotrophicum HRM2, a marine sulfate reducer oxidizing organic carbon completely to carbon dioxide.</title>
        <authorList>
            <person name="Strittmatter A.W."/>
            <person name="Liesegang H."/>
            <person name="Rabus R."/>
            <person name="Decker I."/>
            <person name="Amann J."/>
            <person name="Andres S."/>
            <person name="Henne A."/>
            <person name="Fricke W.F."/>
            <person name="Martinez-Arias R."/>
            <person name="Bartels D."/>
            <person name="Goesmann A."/>
            <person name="Krause L."/>
            <person name="Puehler A."/>
            <person name="Klenk H.P."/>
            <person name="Richter M."/>
            <person name="Schuler M."/>
            <person name="Gloeckner F.O."/>
            <person name="Meyerdierks A."/>
            <person name="Gottschalk G."/>
            <person name="Amann R."/>
        </authorList>
    </citation>
    <scope>NUCLEOTIDE SEQUENCE [LARGE SCALE GENOMIC DNA]</scope>
    <source>
        <strain evidence="2">ATCC 43914 / DSM 3382 / HRM2</strain>
    </source>
</reference>
<dbReference type="eggNOG" id="COG3039">
    <property type="taxonomic scope" value="Bacteria"/>
</dbReference>
<name>C0QIX8_DESAH</name>
<proteinExistence type="predicted"/>
<evidence type="ECO:0000313" key="2">
    <source>
        <dbReference type="Proteomes" id="UP000000442"/>
    </source>
</evidence>
<dbReference type="EMBL" id="CP001087">
    <property type="protein sequence ID" value="ACN13768.1"/>
    <property type="molecule type" value="Genomic_DNA"/>
</dbReference>
<dbReference type="KEGG" id="dat:HRM2_06540"/>
<dbReference type="AlphaFoldDB" id="C0QIX8"/>
<accession>C0QIX8</accession>
<dbReference type="HOGENOM" id="CLU_1348422_0_0_7"/>
<evidence type="ECO:0000313" key="1">
    <source>
        <dbReference type="EMBL" id="ACN13768.1"/>
    </source>
</evidence>
<dbReference type="STRING" id="177437.HRM2_06540"/>
<sequence length="199" mass="22628">MPIGRIRQRVIKGKKIPHNEKVLSLFEPHTEWISKGKAGVPQELGLRVCILEDQYGLILHHQVMEKETDDKVAVAMVDAAQSKFPNLKGCSFDKGFYNPGNKKALKDNLTLLVLPKKGKRNKAEFEEETAEEFRRSKRKHSAVESAINGLENHGLDRCPDHGIHGFKRYVSLSVLARNLQIIGHHIQQKKLKRIQRKSG</sequence>
<gene>
    <name evidence="1" type="ordered locus">HRM2_06540</name>
</gene>
<dbReference type="Proteomes" id="UP000000442">
    <property type="component" value="Chromosome"/>
</dbReference>
<organism evidence="1 2">
    <name type="scientific">Desulforapulum autotrophicum (strain ATCC 43914 / DSM 3382 / VKM B-1955 / HRM2)</name>
    <name type="common">Desulfobacterium autotrophicum</name>
    <dbReference type="NCBI Taxonomy" id="177437"/>
    <lineage>
        <taxon>Bacteria</taxon>
        <taxon>Pseudomonadati</taxon>
        <taxon>Thermodesulfobacteriota</taxon>
        <taxon>Desulfobacteria</taxon>
        <taxon>Desulfobacterales</taxon>
        <taxon>Desulfobacteraceae</taxon>
        <taxon>Desulforapulum</taxon>
    </lineage>
</organism>
<keyword evidence="2" id="KW-1185">Reference proteome</keyword>